<dbReference type="Proteomes" id="UP000291485">
    <property type="component" value="Unassembled WGS sequence"/>
</dbReference>
<accession>A0A4R0NQ61</accession>
<evidence type="ECO:0008006" key="3">
    <source>
        <dbReference type="Google" id="ProtNLM"/>
    </source>
</evidence>
<protein>
    <recommendedName>
        <fullName evidence="3">Cold shock protein, CspA family</fullName>
    </recommendedName>
</protein>
<organism evidence="1 2">
    <name type="scientific">Pedobacter frigidisoli</name>
    <dbReference type="NCBI Taxonomy" id="2530455"/>
    <lineage>
        <taxon>Bacteria</taxon>
        <taxon>Pseudomonadati</taxon>
        <taxon>Bacteroidota</taxon>
        <taxon>Sphingobacteriia</taxon>
        <taxon>Sphingobacteriales</taxon>
        <taxon>Sphingobacteriaceae</taxon>
        <taxon>Pedobacter</taxon>
    </lineage>
</organism>
<reference evidence="1 2" key="1">
    <citation type="submission" date="2019-02" db="EMBL/GenBank/DDBJ databases">
        <title>Pedobacter sp. RP-3-11 sp. nov., isolated from Arctic soil.</title>
        <authorList>
            <person name="Dahal R.H."/>
        </authorList>
    </citation>
    <scope>NUCLEOTIDE SEQUENCE [LARGE SCALE GENOMIC DNA]</scope>
    <source>
        <strain evidence="1 2">RP-3-11</strain>
    </source>
</reference>
<keyword evidence="2" id="KW-1185">Reference proteome</keyword>
<sequence length="61" mass="7063">MLRIGIITKYNRKTGMGILRDHNNQKIKFFDLSIHDDKGKSDSVFFEIVKGDYGLIAIDLY</sequence>
<proteinExistence type="predicted"/>
<evidence type="ECO:0000313" key="2">
    <source>
        <dbReference type="Proteomes" id="UP000291485"/>
    </source>
</evidence>
<dbReference type="OrthoDB" id="773333at2"/>
<evidence type="ECO:0000313" key="1">
    <source>
        <dbReference type="EMBL" id="TCD02158.1"/>
    </source>
</evidence>
<gene>
    <name evidence="1" type="ORF">EZ449_19050</name>
</gene>
<dbReference type="AlphaFoldDB" id="A0A4R0NQ61"/>
<comment type="caution">
    <text evidence="1">The sequence shown here is derived from an EMBL/GenBank/DDBJ whole genome shotgun (WGS) entry which is preliminary data.</text>
</comment>
<dbReference type="RefSeq" id="WP_131561895.1">
    <property type="nucleotide sequence ID" value="NZ_SJSN01000018.1"/>
</dbReference>
<dbReference type="EMBL" id="SJSN01000018">
    <property type="protein sequence ID" value="TCD02158.1"/>
    <property type="molecule type" value="Genomic_DNA"/>
</dbReference>
<name>A0A4R0NQ61_9SPHI</name>